<proteinExistence type="predicted"/>
<dbReference type="EMBL" id="JAAOIW010000003">
    <property type="protein sequence ID" value="NHN30394.1"/>
    <property type="molecule type" value="Genomic_DNA"/>
</dbReference>
<dbReference type="InterPro" id="IPR012854">
    <property type="entry name" value="Cu_amine_oxidase-like_N"/>
</dbReference>
<evidence type="ECO:0000313" key="2">
    <source>
        <dbReference type="EMBL" id="NHN30394.1"/>
    </source>
</evidence>
<sequence length="529" mass="58283">MKIRKKQTWIALLLAVALVVLSGCEAVSGLDLNKAIQNSLSIKSSEGSQTISLEIVPNPLATFMVENDKKLLELFSNVKLTITDAKQQDYTHASLKGIFEYNKGKIPFQLTVADQNYTIMVEGAKKPIVISNNGSFQQGQQAMSAEMQDVIKQMQLKVYEWYPALGAYITGISPNPNNISASKGTEIIGTETVSGTKVHAEIKGTELVGLVKKFLTNMLADEKGLKDALGQIYDLFVPIIKQSLKESESADAPNPYGNVIAPYLNNKTLAVEFAFTFITSNLKSALESFDGTVQSMKESYQGESLNVLLSDQLKLKTDMFIDNDLMPRKATTEVMFTLPADNTTALQSIKLTSTAQNWNINKPVKVDVIDTSAGVTEIKEFNKPTQFLALLDPKSKLYELLKNDLHITKKEINLLMDNSSSSYNDSTKPYIRNGITMVPARFVVEQLESDVSWNQATQQVTITDPVSGAVINLNIGSKQATVNGMIKPLEVEAELKDGTTFVPVRFIAENLGTKVSWNPELQMVTISRD</sequence>
<dbReference type="SUPFAM" id="SSF55383">
    <property type="entry name" value="Copper amine oxidase, domain N"/>
    <property type="match status" value="1"/>
</dbReference>
<dbReference type="Pfam" id="PF07833">
    <property type="entry name" value="Cu_amine_oxidN1"/>
    <property type="match status" value="1"/>
</dbReference>
<reference evidence="2" key="1">
    <citation type="submission" date="2020-03" db="EMBL/GenBank/DDBJ databases">
        <title>Draft sequencing of Paenibacilllus sp. S3N08.</title>
        <authorList>
            <person name="Kim D.-U."/>
        </authorList>
    </citation>
    <scope>NUCLEOTIDE SEQUENCE</scope>
    <source>
        <strain evidence="2">S3N08</strain>
    </source>
</reference>
<gene>
    <name evidence="2" type="ORF">G9U52_11170</name>
</gene>
<dbReference type="InterPro" id="IPR036582">
    <property type="entry name" value="Mao_N_sf"/>
</dbReference>
<protein>
    <submittedName>
        <fullName evidence="2">Copper amine oxidase N-terminal domain-containing protein</fullName>
    </submittedName>
</protein>
<comment type="caution">
    <text evidence="2">The sequence shown here is derived from an EMBL/GenBank/DDBJ whole genome shotgun (WGS) entry which is preliminary data.</text>
</comment>
<dbReference type="PROSITE" id="PS51257">
    <property type="entry name" value="PROKAR_LIPOPROTEIN"/>
    <property type="match status" value="1"/>
</dbReference>
<keyword evidence="3" id="KW-1185">Reference proteome</keyword>
<organism evidence="2 3">
    <name type="scientific">Paenibacillus agricola</name>
    <dbReference type="NCBI Taxonomy" id="2716264"/>
    <lineage>
        <taxon>Bacteria</taxon>
        <taxon>Bacillati</taxon>
        <taxon>Bacillota</taxon>
        <taxon>Bacilli</taxon>
        <taxon>Bacillales</taxon>
        <taxon>Paenibacillaceae</taxon>
        <taxon>Paenibacillus</taxon>
    </lineage>
</organism>
<dbReference type="Gene3D" id="3.30.457.10">
    <property type="entry name" value="Copper amine oxidase-like, N-terminal domain"/>
    <property type="match status" value="1"/>
</dbReference>
<evidence type="ECO:0000313" key="3">
    <source>
        <dbReference type="Proteomes" id="UP001165962"/>
    </source>
</evidence>
<feature type="domain" description="Copper amine oxidase-like N-terminal" evidence="1">
    <location>
        <begin position="426"/>
        <end position="526"/>
    </location>
</feature>
<accession>A0ABX0J5F8</accession>
<name>A0ABX0J5F8_9BACL</name>
<evidence type="ECO:0000259" key="1">
    <source>
        <dbReference type="Pfam" id="PF07833"/>
    </source>
</evidence>
<dbReference type="Proteomes" id="UP001165962">
    <property type="component" value="Unassembled WGS sequence"/>
</dbReference>
<dbReference type="RefSeq" id="WP_166149334.1">
    <property type="nucleotide sequence ID" value="NZ_JAAOIW010000003.1"/>
</dbReference>